<comment type="caution">
    <text evidence="3">The sequence shown here is derived from an EMBL/GenBank/DDBJ whole genome shotgun (WGS) entry which is preliminary data.</text>
</comment>
<dbReference type="SUPFAM" id="SSF53955">
    <property type="entry name" value="Lysozyme-like"/>
    <property type="match status" value="1"/>
</dbReference>
<protein>
    <submittedName>
        <fullName evidence="3">Transglycosylase SLT domain-containing protein</fullName>
    </submittedName>
</protein>
<dbReference type="AlphaFoldDB" id="A0AAW9QEV1"/>
<dbReference type="PANTHER" id="PTHR37423">
    <property type="entry name" value="SOLUBLE LYTIC MUREIN TRANSGLYCOSYLASE-RELATED"/>
    <property type="match status" value="1"/>
</dbReference>
<dbReference type="Gene3D" id="1.10.530.10">
    <property type="match status" value="1"/>
</dbReference>
<dbReference type="Proteomes" id="UP001336250">
    <property type="component" value="Unassembled WGS sequence"/>
</dbReference>
<dbReference type="PANTHER" id="PTHR37423:SF2">
    <property type="entry name" value="MEMBRANE-BOUND LYTIC MUREIN TRANSGLYCOSYLASE C"/>
    <property type="match status" value="1"/>
</dbReference>
<sequence length="292" mass="30845">MELLRIVRAVRTSLGVFIRDVGHGLLEVSHNTLALLGLAVVAALVFAGGRAELRHQVEQAAYDWLQSRHEARAELQGNMLVSLGEADAVTRATAADPRALTRQQAAVAQWLSRRYRVAPEPVSRLVQEAWHVGQRAGLDPTLILAIVAIESSFNPFAQSAVGAQGLMQVMTRVHDDKYQAFGGIHAAFDPVTNLRVGVQVLKECIARAGGLEAGLRYYVGAANLADDGGYAGKVLAEQSNLLRIANGKGVPTNAPITPAVTATREPAPAAPVAPAIPAAPKADDAAQVALLD</sequence>
<evidence type="ECO:0000313" key="4">
    <source>
        <dbReference type="Proteomes" id="UP001336250"/>
    </source>
</evidence>
<accession>A0AAW9QEV1</accession>
<feature type="domain" description="Transglycosylase SLT" evidence="2">
    <location>
        <begin position="134"/>
        <end position="233"/>
    </location>
</feature>
<dbReference type="InterPro" id="IPR023346">
    <property type="entry name" value="Lysozyme-like_dom_sf"/>
</dbReference>
<evidence type="ECO:0000256" key="1">
    <source>
        <dbReference type="ARBA" id="ARBA00007734"/>
    </source>
</evidence>
<organism evidence="3 4">
    <name type="scientific">Aquincola agrisoli</name>
    <dbReference type="NCBI Taxonomy" id="3119538"/>
    <lineage>
        <taxon>Bacteria</taxon>
        <taxon>Pseudomonadati</taxon>
        <taxon>Pseudomonadota</taxon>
        <taxon>Betaproteobacteria</taxon>
        <taxon>Burkholderiales</taxon>
        <taxon>Sphaerotilaceae</taxon>
        <taxon>Aquincola</taxon>
    </lineage>
</organism>
<dbReference type="Pfam" id="PF01464">
    <property type="entry name" value="SLT"/>
    <property type="match status" value="1"/>
</dbReference>
<name>A0AAW9QEV1_9BURK</name>
<keyword evidence="4" id="KW-1185">Reference proteome</keyword>
<gene>
    <name evidence="3" type="ORF">V4F39_06610</name>
</gene>
<evidence type="ECO:0000313" key="3">
    <source>
        <dbReference type="EMBL" id="MEF7613580.1"/>
    </source>
</evidence>
<evidence type="ECO:0000259" key="2">
    <source>
        <dbReference type="Pfam" id="PF01464"/>
    </source>
</evidence>
<reference evidence="3 4" key="1">
    <citation type="submission" date="2024-02" db="EMBL/GenBank/DDBJ databases">
        <title>Genome sequence of Aquincola sp. MAHUQ-54.</title>
        <authorList>
            <person name="Huq M.A."/>
        </authorList>
    </citation>
    <scope>NUCLEOTIDE SEQUENCE [LARGE SCALE GENOMIC DNA]</scope>
    <source>
        <strain evidence="3 4">MAHUQ-54</strain>
    </source>
</reference>
<dbReference type="EMBL" id="JAZIBG010000019">
    <property type="protein sequence ID" value="MEF7613580.1"/>
    <property type="molecule type" value="Genomic_DNA"/>
</dbReference>
<comment type="similarity">
    <text evidence="1">Belongs to the transglycosylase Slt family.</text>
</comment>
<dbReference type="RefSeq" id="WP_332288523.1">
    <property type="nucleotide sequence ID" value="NZ_JAZIBG010000019.1"/>
</dbReference>
<dbReference type="InterPro" id="IPR008258">
    <property type="entry name" value="Transglycosylase_SLT_dom_1"/>
</dbReference>
<proteinExistence type="inferred from homology"/>
<dbReference type="CDD" id="cd00254">
    <property type="entry name" value="LT-like"/>
    <property type="match status" value="1"/>
</dbReference>